<gene>
    <name evidence="2" type="ORF">GBAR_LOCUS10553</name>
</gene>
<accession>A0AA35WKR1</accession>
<name>A0AA35WKR1_GEOBA</name>
<feature type="region of interest" description="Disordered" evidence="1">
    <location>
        <begin position="1"/>
        <end position="35"/>
    </location>
</feature>
<sequence>MREEREEIERAMENSIVRHQGQNNTKDGSSSLSRRGWVHCPPGGGGRADSSVTSIPIPLEAFSLLVLSLFNARALRHIGWRLDDVVLSQRDSWKDCVQLCRVSHDDQQLGEVTADAALQQLPELPTLDQRGPPAGVALSDQLQLSAIALWTSVFIKQMTVRLPGNAVLTILDWICTKKTSYKHSVTFSSVSTFSTSSPYIHSLLPLLPPALLYLLHSTLLPLRVERSVRNRQSVSTVGAVNRNGDSEHSHPAGLLLKTKHFLQHNGGTGQIWQTGGSKDQMF</sequence>
<organism evidence="2 3">
    <name type="scientific">Geodia barretti</name>
    <name type="common">Barrett's horny sponge</name>
    <dbReference type="NCBI Taxonomy" id="519541"/>
    <lineage>
        <taxon>Eukaryota</taxon>
        <taxon>Metazoa</taxon>
        <taxon>Porifera</taxon>
        <taxon>Demospongiae</taxon>
        <taxon>Heteroscleromorpha</taxon>
        <taxon>Tetractinellida</taxon>
        <taxon>Astrophorina</taxon>
        <taxon>Geodiidae</taxon>
        <taxon>Geodia</taxon>
    </lineage>
</organism>
<proteinExistence type="predicted"/>
<dbReference type="Proteomes" id="UP001174909">
    <property type="component" value="Unassembled WGS sequence"/>
</dbReference>
<evidence type="ECO:0000256" key="1">
    <source>
        <dbReference type="SAM" id="MobiDB-lite"/>
    </source>
</evidence>
<evidence type="ECO:0000313" key="3">
    <source>
        <dbReference type="Proteomes" id="UP001174909"/>
    </source>
</evidence>
<keyword evidence="3" id="KW-1185">Reference proteome</keyword>
<dbReference type="EMBL" id="CASHTH010001619">
    <property type="protein sequence ID" value="CAI8017367.1"/>
    <property type="molecule type" value="Genomic_DNA"/>
</dbReference>
<dbReference type="AlphaFoldDB" id="A0AA35WKR1"/>
<protein>
    <submittedName>
        <fullName evidence="2">Uncharacterized protein</fullName>
    </submittedName>
</protein>
<comment type="caution">
    <text evidence="2">The sequence shown here is derived from an EMBL/GenBank/DDBJ whole genome shotgun (WGS) entry which is preliminary data.</text>
</comment>
<feature type="compositionally biased region" description="Polar residues" evidence="1">
    <location>
        <begin position="20"/>
        <end position="33"/>
    </location>
</feature>
<feature type="compositionally biased region" description="Basic and acidic residues" evidence="1">
    <location>
        <begin position="1"/>
        <end position="12"/>
    </location>
</feature>
<reference evidence="2" key="1">
    <citation type="submission" date="2023-03" db="EMBL/GenBank/DDBJ databases">
        <authorList>
            <person name="Steffen K."/>
            <person name="Cardenas P."/>
        </authorList>
    </citation>
    <scope>NUCLEOTIDE SEQUENCE</scope>
</reference>
<evidence type="ECO:0000313" key="2">
    <source>
        <dbReference type="EMBL" id="CAI8017367.1"/>
    </source>
</evidence>